<dbReference type="OrthoDB" id="9804143at2"/>
<keyword evidence="6 10" id="KW-1133">Transmembrane helix</keyword>
<dbReference type="GO" id="GO:0015648">
    <property type="term" value="F:lipid-linked peptidoglycan transporter activity"/>
    <property type="evidence" value="ECO:0007669"/>
    <property type="project" value="TreeGrafter"/>
</dbReference>
<feature type="transmembrane region" description="Helical" evidence="10">
    <location>
        <begin position="62"/>
        <end position="85"/>
    </location>
</feature>
<feature type="transmembrane region" description="Helical" evidence="10">
    <location>
        <begin position="329"/>
        <end position="353"/>
    </location>
</feature>
<dbReference type="CDD" id="cd13123">
    <property type="entry name" value="MATE_MurJ_like"/>
    <property type="match status" value="1"/>
</dbReference>
<feature type="transmembrane region" description="Helical" evidence="10">
    <location>
        <begin position="23"/>
        <end position="42"/>
    </location>
</feature>
<feature type="transmembrane region" description="Helical" evidence="10">
    <location>
        <begin position="106"/>
        <end position="130"/>
    </location>
</feature>
<accession>A0A2N9L7V9</accession>
<evidence type="ECO:0000256" key="2">
    <source>
        <dbReference type="ARBA" id="ARBA00022475"/>
    </source>
</evidence>
<evidence type="ECO:0000256" key="9">
    <source>
        <dbReference type="ARBA" id="ARBA00061532"/>
    </source>
</evidence>
<feature type="transmembrane region" description="Helical" evidence="10">
    <location>
        <begin position="245"/>
        <end position="263"/>
    </location>
</feature>
<feature type="transmembrane region" description="Helical" evidence="10">
    <location>
        <begin position="398"/>
        <end position="417"/>
    </location>
</feature>
<comment type="function">
    <text evidence="8">Involved in peptidoglycan biosynthesis. Transports lipid-linked peptidoglycan precursors from the inner to the outer leaflet of the cytoplasmic membrane.</text>
</comment>
<evidence type="ECO:0000256" key="10">
    <source>
        <dbReference type="SAM" id="Phobius"/>
    </source>
</evidence>
<dbReference type="PANTHER" id="PTHR47019:SF1">
    <property type="entry name" value="LIPID II FLIPPASE MURJ"/>
    <property type="match status" value="1"/>
</dbReference>
<dbReference type="EMBL" id="OKRB01000078">
    <property type="protein sequence ID" value="SPE19203.1"/>
    <property type="molecule type" value="Genomic_DNA"/>
</dbReference>
<comment type="similarity">
    <text evidence="9">Belongs to the MurJ/MviN family.</text>
</comment>
<keyword evidence="7 10" id="KW-0472">Membrane</keyword>
<keyword evidence="2" id="KW-1003">Cell membrane</keyword>
<evidence type="ECO:0000256" key="7">
    <source>
        <dbReference type="ARBA" id="ARBA00023136"/>
    </source>
</evidence>
<feature type="transmembrane region" description="Helical" evidence="10">
    <location>
        <begin position="142"/>
        <end position="163"/>
    </location>
</feature>
<feature type="transmembrane region" description="Helical" evidence="10">
    <location>
        <begin position="365"/>
        <end position="386"/>
    </location>
</feature>
<evidence type="ECO:0000256" key="1">
    <source>
        <dbReference type="ARBA" id="ARBA00004651"/>
    </source>
</evidence>
<sequence length="459" mass="49163">MSTVSQVTIRASKPAKFIADHRSVLRAVLSVGAAGIIVKLVAACKEMGVASVYGRSDAMDAFLVAALVPSLLVNLISESMNQALVPTLIRVREREGHERAQQLVSSAMLGVCLLLGAASAAAALLAHGFVPLIASHFPPDKLQLAIHLFYGLLPIVLITGIATNCTAVLNTLDRFALPALAPVIISISVLCGALLFGGRLGIWAIVYSTLAGSLLHVIIVGVMMEARGYRLHLRWHGMTEATRQVTGQYGPMLLSGVVASGGLRVDQSMAAMLPSGSVSTFAYANRFVAVVLSLSAGAVSTAIVPHFSRMIAHCDWRGCRQTLRTWTRLSALISVPIAALLIACAHPLIRAAFEHGRFGALDTSVVAPVLAMYAIQIPFFAISRVYYRFLVAMRRTDLILYCGILNLGLDIVLNLVLMRWMGVGGIALATSLWTVSTLFYCWFWSRRILARASAAEVAA</sequence>
<dbReference type="Pfam" id="PF03023">
    <property type="entry name" value="MurJ"/>
    <property type="match status" value="1"/>
</dbReference>
<reference evidence="12" key="1">
    <citation type="submission" date="2018-02" db="EMBL/GenBank/DDBJ databases">
        <authorList>
            <person name="Hausmann B."/>
        </authorList>
    </citation>
    <scope>NUCLEOTIDE SEQUENCE [LARGE SCALE GENOMIC DNA]</scope>
    <source>
        <strain evidence="12">Peat soil MAG SbA5</strain>
    </source>
</reference>
<dbReference type="InterPro" id="IPR004268">
    <property type="entry name" value="MurJ"/>
</dbReference>
<evidence type="ECO:0000313" key="11">
    <source>
        <dbReference type="EMBL" id="SPE19203.1"/>
    </source>
</evidence>
<proteinExistence type="inferred from homology"/>
<keyword evidence="5" id="KW-0573">Peptidoglycan synthesis</keyword>
<evidence type="ECO:0000256" key="5">
    <source>
        <dbReference type="ARBA" id="ARBA00022984"/>
    </source>
</evidence>
<dbReference type="InterPro" id="IPR051050">
    <property type="entry name" value="Lipid_II_flippase_MurJ/MviN"/>
</dbReference>
<protein>
    <submittedName>
        <fullName evidence="11">Putative Virulence factor MVIN family protein</fullName>
    </submittedName>
</protein>
<keyword evidence="4" id="KW-0133">Cell shape</keyword>
<evidence type="ECO:0000256" key="8">
    <source>
        <dbReference type="ARBA" id="ARBA00060041"/>
    </source>
</evidence>
<dbReference type="GO" id="GO:0005886">
    <property type="term" value="C:plasma membrane"/>
    <property type="evidence" value="ECO:0007669"/>
    <property type="project" value="UniProtKB-SubCell"/>
</dbReference>
<gene>
    <name evidence="11" type="ORF">SBA5_220049</name>
</gene>
<dbReference type="GO" id="GO:0034204">
    <property type="term" value="P:lipid translocation"/>
    <property type="evidence" value="ECO:0007669"/>
    <property type="project" value="TreeGrafter"/>
</dbReference>
<evidence type="ECO:0000256" key="3">
    <source>
        <dbReference type="ARBA" id="ARBA00022692"/>
    </source>
</evidence>
<dbReference type="AlphaFoldDB" id="A0A2N9L7V9"/>
<dbReference type="PRINTS" id="PR01806">
    <property type="entry name" value="VIRFACTRMVIN"/>
</dbReference>
<feature type="transmembrane region" description="Helical" evidence="10">
    <location>
        <begin position="202"/>
        <end position="224"/>
    </location>
</feature>
<comment type="subcellular location">
    <subcellularLocation>
        <location evidence="1">Cell membrane</location>
        <topology evidence="1">Multi-pass membrane protein</topology>
    </subcellularLocation>
</comment>
<dbReference type="GO" id="GO:0008360">
    <property type="term" value="P:regulation of cell shape"/>
    <property type="evidence" value="ECO:0007669"/>
    <property type="project" value="UniProtKB-KW"/>
</dbReference>
<name>A0A2N9L7V9_9BACT</name>
<evidence type="ECO:0000256" key="4">
    <source>
        <dbReference type="ARBA" id="ARBA00022960"/>
    </source>
</evidence>
<organism evidence="11 12">
    <name type="scientific">Candidatus Sulfuritelmatomonas gaucii</name>
    <dbReference type="NCBI Taxonomy" id="2043161"/>
    <lineage>
        <taxon>Bacteria</taxon>
        <taxon>Pseudomonadati</taxon>
        <taxon>Acidobacteriota</taxon>
        <taxon>Terriglobia</taxon>
        <taxon>Terriglobales</taxon>
        <taxon>Acidobacteriaceae</taxon>
        <taxon>Candidatus Sulfuritelmatomonas</taxon>
    </lineage>
</organism>
<evidence type="ECO:0000313" key="12">
    <source>
        <dbReference type="Proteomes" id="UP000239735"/>
    </source>
</evidence>
<evidence type="ECO:0000256" key="6">
    <source>
        <dbReference type="ARBA" id="ARBA00022989"/>
    </source>
</evidence>
<feature type="transmembrane region" description="Helical" evidence="10">
    <location>
        <begin position="423"/>
        <end position="443"/>
    </location>
</feature>
<keyword evidence="3 10" id="KW-0812">Transmembrane</keyword>
<feature type="transmembrane region" description="Helical" evidence="10">
    <location>
        <begin position="283"/>
        <end position="308"/>
    </location>
</feature>
<dbReference type="Proteomes" id="UP000239735">
    <property type="component" value="Unassembled WGS sequence"/>
</dbReference>
<dbReference type="PANTHER" id="PTHR47019">
    <property type="entry name" value="LIPID II FLIPPASE MURJ"/>
    <property type="match status" value="1"/>
</dbReference>
<feature type="transmembrane region" description="Helical" evidence="10">
    <location>
        <begin position="175"/>
        <end position="196"/>
    </location>
</feature>
<dbReference type="GO" id="GO:0009252">
    <property type="term" value="P:peptidoglycan biosynthetic process"/>
    <property type="evidence" value="ECO:0007669"/>
    <property type="project" value="UniProtKB-KW"/>
</dbReference>